<reference evidence="1" key="1">
    <citation type="journal article" date="2021" name="Proc. Natl. Acad. Sci. U.S.A.">
        <title>A Catalog of Tens of Thousands of Viruses from Human Metagenomes Reveals Hidden Associations with Chronic Diseases.</title>
        <authorList>
            <person name="Tisza M.J."/>
            <person name="Buck C.B."/>
        </authorList>
    </citation>
    <scope>NUCLEOTIDE SEQUENCE</scope>
    <source>
        <strain evidence="1">Ctk4d14</strain>
    </source>
</reference>
<dbReference type="EMBL" id="BK015667">
    <property type="protein sequence ID" value="DAE19116.1"/>
    <property type="molecule type" value="Genomic_DNA"/>
</dbReference>
<name>A0A8S5QKP1_9CAUD</name>
<sequence length="77" mass="8827">MRKIHECAEDIKNILNDAERTEEVDGDMLCSINELVDEILSIYCLEKQQRKMAIAEENEILSEEAKKAGWKSGVMNI</sequence>
<evidence type="ECO:0000313" key="1">
    <source>
        <dbReference type="EMBL" id="DAE19116.1"/>
    </source>
</evidence>
<accession>A0A8S5QKP1</accession>
<proteinExistence type="predicted"/>
<protein>
    <submittedName>
        <fullName evidence="1">Uncharacterized protein</fullName>
    </submittedName>
</protein>
<organism evidence="1">
    <name type="scientific">Siphoviridae sp. ctk4d14</name>
    <dbReference type="NCBI Taxonomy" id="2825639"/>
    <lineage>
        <taxon>Viruses</taxon>
        <taxon>Duplodnaviria</taxon>
        <taxon>Heunggongvirae</taxon>
        <taxon>Uroviricota</taxon>
        <taxon>Caudoviricetes</taxon>
    </lineage>
</organism>